<comment type="subcellular location">
    <subcellularLocation>
        <location evidence="1">Cell envelope</location>
    </subcellularLocation>
</comment>
<keyword evidence="2" id="KW-0201">Cytochrome c-type biogenesis</keyword>
<dbReference type="PROSITE" id="PS51352">
    <property type="entry name" value="THIOREDOXIN_2"/>
    <property type="match status" value="1"/>
</dbReference>
<dbReference type="PANTHER" id="PTHR42852">
    <property type="entry name" value="THIOL:DISULFIDE INTERCHANGE PROTEIN DSBE"/>
    <property type="match status" value="1"/>
</dbReference>
<sequence length="176" mass="19833">MNPAIRTPLTILFAAVIGAIIGITAILWLQKTPETITQRPEFTLPDLQGQALSISDWDGQVVVLNFWATWCTPCREEIPLFNELQQRFYDDGVRFVGVAIDDLEPIRGFLAQVPMNYPTVYGMTEALDVSAAYGNDRGTLPYTVIIDRQGNIIERFMGQIYAEDLVPVLEKAIRQR</sequence>
<keyword evidence="4" id="KW-0472">Membrane</keyword>
<dbReference type="GO" id="GO:0017004">
    <property type="term" value="P:cytochrome complex assembly"/>
    <property type="evidence" value="ECO:0007669"/>
    <property type="project" value="UniProtKB-KW"/>
</dbReference>
<dbReference type="InterPro" id="IPR013766">
    <property type="entry name" value="Thioredoxin_domain"/>
</dbReference>
<proteinExistence type="predicted"/>
<organism evidence="6 7">
    <name type="scientific">Spiribacter salilacus</name>
    <dbReference type="NCBI Taxonomy" id="2664894"/>
    <lineage>
        <taxon>Bacteria</taxon>
        <taxon>Pseudomonadati</taxon>
        <taxon>Pseudomonadota</taxon>
        <taxon>Gammaproteobacteria</taxon>
        <taxon>Chromatiales</taxon>
        <taxon>Ectothiorhodospiraceae</taxon>
        <taxon>Spiribacter</taxon>
    </lineage>
</organism>
<dbReference type="InterPro" id="IPR013740">
    <property type="entry name" value="Redoxin"/>
</dbReference>
<dbReference type="Gene3D" id="3.40.30.10">
    <property type="entry name" value="Glutaredoxin"/>
    <property type="match status" value="1"/>
</dbReference>
<comment type="caution">
    <text evidence="6">The sequence shown here is derived from an EMBL/GenBank/DDBJ whole genome shotgun (WGS) entry which is preliminary data.</text>
</comment>
<keyword evidence="7" id="KW-1185">Reference proteome</keyword>
<accession>A0A6N7QPC3</accession>
<dbReference type="InterPro" id="IPR050553">
    <property type="entry name" value="Thioredoxin_ResA/DsbE_sf"/>
</dbReference>
<dbReference type="GO" id="GO:0030313">
    <property type="term" value="C:cell envelope"/>
    <property type="evidence" value="ECO:0007669"/>
    <property type="project" value="UniProtKB-SubCell"/>
</dbReference>
<dbReference type="RefSeq" id="WP_153719327.1">
    <property type="nucleotide sequence ID" value="NZ_WJPP01000003.1"/>
</dbReference>
<dbReference type="SUPFAM" id="SSF52833">
    <property type="entry name" value="Thioredoxin-like"/>
    <property type="match status" value="1"/>
</dbReference>
<feature type="transmembrane region" description="Helical" evidence="4">
    <location>
        <begin position="9"/>
        <end position="29"/>
    </location>
</feature>
<evidence type="ECO:0000313" key="7">
    <source>
        <dbReference type="Proteomes" id="UP000433788"/>
    </source>
</evidence>
<reference evidence="6 7" key="1">
    <citation type="submission" date="2019-11" db="EMBL/GenBank/DDBJ databases">
        <authorList>
            <person name="Zhang X.Y."/>
        </authorList>
    </citation>
    <scope>NUCLEOTIDE SEQUENCE [LARGE SCALE GENOMIC DNA]</scope>
    <source>
        <strain evidence="6 7">C176</strain>
    </source>
</reference>
<dbReference type="Pfam" id="PF08534">
    <property type="entry name" value="Redoxin"/>
    <property type="match status" value="1"/>
</dbReference>
<dbReference type="InterPro" id="IPR036249">
    <property type="entry name" value="Thioredoxin-like_sf"/>
</dbReference>
<dbReference type="CDD" id="cd02966">
    <property type="entry name" value="TlpA_like_family"/>
    <property type="match status" value="1"/>
</dbReference>
<evidence type="ECO:0000256" key="1">
    <source>
        <dbReference type="ARBA" id="ARBA00004196"/>
    </source>
</evidence>
<keyword evidence="3" id="KW-0676">Redox-active center</keyword>
<dbReference type="PROSITE" id="PS00194">
    <property type="entry name" value="THIOREDOXIN_1"/>
    <property type="match status" value="1"/>
</dbReference>
<feature type="domain" description="Thioredoxin" evidence="5">
    <location>
        <begin position="33"/>
        <end position="174"/>
    </location>
</feature>
<dbReference type="AlphaFoldDB" id="A0A6N7QPC3"/>
<evidence type="ECO:0000259" key="5">
    <source>
        <dbReference type="PROSITE" id="PS51352"/>
    </source>
</evidence>
<gene>
    <name evidence="6" type="ORF">GH984_06060</name>
</gene>
<keyword evidence="4" id="KW-1133">Transmembrane helix</keyword>
<protein>
    <submittedName>
        <fullName evidence="6">Redoxin family protein</fullName>
    </submittedName>
</protein>
<dbReference type="EMBL" id="WJPP01000003">
    <property type="protein sequence ID" value="MRH78266.1"/>
    <property type="molecule type" value="Genomic_DNA"/>
</dbReference>
<dbReference type="PANTHER" id="PTHR42852:SF13">
    <property type="entry name" value="PROTEIN DIPZ"/>
    <property type="match status" value="1"/>
</dbReference>
<dbReference type="Proteomes" id="UP000433788">
    <property type="component" value="Unassembled WGS sequence"/>
</dbReference>
<dbReference type="InterPro" id="IPR017937">
    <property type="entry name" value="Thioredoxin_CS"/>
</dbReference>
<evidence type="ECO:0000256" key="3">
    <source>
        <dbReference type="ARBA" id="ARBA00023284"/>
    </source>
</evidence>
<dbReference type="GO" id="GO:0015036">
    <property type="term" value="F:disulfide oxidoreductase activity"/>
    <property type="evidence" value="ECO:0007669"/>
    <property type="project" value="UniProtKB-ARBA"/>
</dbReference>
<evidence type="ECO:0000256" key="2">
    <source>
        <dbReference type="ARBA" id="ARBA00022748"/>
    </source>
</evidence>
<evidence type="ECO:0000313" key="6">
    <source>
        <dbReference type="EMBL" id="MRH78266.1"/>
    </source>
</evidence>
<name>A0A6N7QPC3_9GAMM</name>
<evidence type="ECO:0000256" key="4">
    <source>
        <dbReference type="SAM" id="Phobius"/>
    </source>
</evidence>
<keyword evidence="4" id="KW-0812">Transmembrane</keyword>